<feature type="transmembrane region" description="Helical" evidence="6">
    <location>
        <begin position="315"/>
        <end position="339"/>
    </location>
</feature>
<comment type="subcellular location">
    <subcellularLocation>
        <location evidence="1">Cell membrane</location>
        <topology evidence="1">Multi-pass membrane protein</topology>
    </subcellularLocation>
</comment>
<evidence type="ECO:0000256" key="2">
    <source>
        <dbReference type="ARBA" id="ARBA00022475"/>
    </source>
</evidence>
<keyword evidence="5 6" id="KW-0472">Membrane</keyword>
<evidence type="ECO:0000256" key="5">
    <source>
        <dbReference type="ARBA" id="ARBA00023136"/>
    </source>
</evidence>
<keyword evidence="3 6" id="KW-0812">Transmembrane</keyword>
<evidence type="ECO:0000256" key="1">
    <source>
        <dbReference type="ARBA" id="ARBA00004651"/>
    </source>
</evidence>
<accession>A0A9D1ETA1</accession>
<dbReference type="EMBL" id="DVIQ01000059">
    <property type="protein sequence ID" value="HIS31870.1"/>
    <property type="molecule type" value="Genomic_DNA"/>
</dbReference>
<evidence type="ECO:0000256" key="6">
    <source>
        <dbReference type="SAM" id="Phobius"/>
    </source>
</evidence>
<dbReference type="AlphaFoldDB" id="A0A9D1ETA1"/>
<dbReference type="InterPro" id="IPR003838">
    <property type="entry name" value="ABC3_permease_C"/>
</dbReference>
<proteinExistence type="predicted"/>
<dbReference type="Pfam" id="PF02687">
    <property type="entry name" value="FtsX"/>
    <property type="match status" value="1"/>
</dbReference>
<dbReference type="GO" id="GO:0022857">
    <property type="term" value="F:transmembrane transporter activity"/>
    <property type="evidence" value="ECO:0007669"/>
    <property type="project" value="TreeGrafter"/>
</dbReference>
<dbReference type="GO" id="GO:0005886">
    <property type="term" value="C:plasma membrane"/>
    <property type="evidence" value="ECO:0007669"/>
    <property type="project" value="UniProtKB-SubCell"/>
</dbReference>
<reference evidence="8" key="1">
    <citation type="submission" date="2020-10" db="EMBL/GenBank/DDBJ databases">
        <authorList>
            <person name="Gilroy R."/>
        </authorList>
    </citation>
    <scope>NUCLEOTIDE SEQUENCE</scope>
    <source>
        <strain evidence="8">CHK190-19873</strain>
    </source>
</reference>
<dbReference type="InterPro" id="IPR050250">
    <property type="entry name" value="Macrolide_Exporter_MacB"/>
</dbReference>
<organism evidence="8 9">
    <name type="scientific">Candidatus Limivivens intestinipullorum</name>
    <dbReference type="NCBI Taxonomy" id="2840858"/>
    <lineage>
        <taxon>Bacteria</taxon>
        <taxon>Bacillati</taxon>
        <taxon>Bacillota</taxon>
        <taxon>Clostridia</taxon>
        <taxon>Lachnospirales</taxon>
        <taxon>Lachnospiraceae</taxon>
        <taxon>Lachnospiraceae incertae sedis</taxon>
        <taxon>Candidatus Limivivens</taxon>
    </lineage>
</organism>
<dbReference type="Proteomes" id="UP000823935">
    <property type="component" value="Unassembled WGS sequence"/>
</dbReference>
<sequence length="406" mass="43962">MPFYRRSFLYLIRKRAKSVLLLLIFLLVNSMILGTNMILRAAENTETAMEEKAGVQVVCEVLDTAHPITEEEAEAIQNTAEVTRVNRMGQQTARLTDLAPVTASDSTELENQQVILMSYDDMETDGPFADQSYRLTEGELIGPDTRYGAVINAGLADANGLELGDTFSLETEKGGSVAVTVIGKYFAGNESRQEDAALAVYRVENQIYVDNAAYQELFGGSGFYKIAAYTGQPGQLSALAEKIRGILKEKADITTSDALYQQMKAPLTQITRAVALMRLLAFVTGTALVSLLLCMWMRSRQKEMAIFISLGEPRYVLFLQALMEAAAVFFLALLGAGVLGRLAAGRLQGLLTAASETGLSLQVSLEPVDLALLLCIGGGVAVIAVLVSLLPVLLENPKDLLSRMEG</sequence>
<evidence type="ECO:0000313" key="9">
    <source>
        <dbReference type="Proteomes" id="UP000823935"/>
    </source>
</evidence>
<evidence type="ECO:0000256" key="3">
    <source>
        <dbReference type="ARBA" id="ARBA00022692"/>
    </source>
</evidence>
<evidence type="ECO:0000256" key="4">
    <source>
        <dbReference type="ARBA" id="ARBA00022989"/>
    </source>
</evidence>
<comment type="caution">
    <text evidence="8">The sequence shown here is derived from an EMBL/GenBank/DDBJ whole genome shotgun (WGS) entry which is preliminary data.</text>
</comment>
<name>A0A9D1ETA1_9FIRM</name>
<reference evidence="8" key="2">
    <citation type="journal article" date="2021" name="PeerJ">
        <title>Extensive microbial diversity within the chicken gut microbiome revealed by metagenomics and culture.</title>
        <authorList>
            <person name="Gilroy R."/>
            <person name="Ravi A."/>
            <person name="Getino M."/>
            <person name="Pursley I."/>
            <person name="Horton D.L."/>
            <person name="Alikhan N.F."/>
            <person name="Baker D."/>
            <person name="Gharbi K."/>
            <person name="Hall N."/>
            <person name="Watson M."/>
            <person name="Adriaenssens E.M."/>
            <person name="Foster-Nyarko E."/>
            <person name="Jarju S."/>
            <person name="Secka A."/>
            <person name="Antonio M."/>
            <person name="Oren A."/>
            <person name="Chaudhuri R.R."/>
            <person name="La Ragione R."/>
            <person name="Hildebrand F."/>
            <person name="Pallen M.J."/>
        </authorList>
    </citation>
    <scope>NUCLEOTIDE SEQUENCE</scope>
    <source>
        <strain evidence="8">CHK190-19873</strain>
    </source>
</reference>
<dbReference type="PANTHER" id="PTHR30572">
    <property type="entry name" value="MEMBRANE COMPONENT OF TRANSPORTER-RELATED"/>
    <property type="match status" value="1"/>
</dbReference>
<dbReference type="PANTHER" id="PTHR30572:SF9">
    <property type="entry name" value="ABC TRANSPORTER PERMEASE PROTEIN"/>
    <property type="match status" value="1"/>
</dbReference>
<gene>
    <name evidence="8" type="ORF">IAB44_10045</name>
</gene>
<keyword evidence="2" id="KW-1003">Cell membrane</keyword>
<keyword evidence="4 6" id="KW-1133">Transmembrane helix</keyword>
<feature type="transmembrane region" description="Helical" evidence="6">
    <location>
        <begin position="370"/>
        <end position="394"/>
    </location>
</feature>
<evidence type="ECO:0000313" key="8">
    <source>
        <dbReference type="EMBL" id="HIS31870.1"/>
    </source>
</evidence>
<protein>
    <submittedName>
        <fullName evidence="8">ABC transporter permease</fullName>
    </submittedName>
</protein>
<feature type="domain" description="ABC3 transporter permease C-terminal" evidence="7">
    <location>
        <begin position="279"/>
        <end position="393"/>
    </location>
</feature>
<feature type="transmembrane region" description="Helical" evidence="6">
    <location>
        <begin position="273"/>
        <end position="294"/>
    </location>
</feature>
<evidence type="ECO:0000259" key="7">
    <source>
        <dbReference type="Pfam" id="PF02687"/>
    </source>
</evidence>